<dbReference type="SUPFAM" id="SSF56349">
    <property type="entry name" value="DNA breaking-rejoining enzymes"/>
    <property type="match status" value="1"/>
</dbReference>
<dbReference type="InterPro" id="IPR013762">
    <property type="entry name" value="Integrase-like_cat_sf"/>
</dbReference>
<reference evidence="4" key="1">
    <citation type="submission" date="2021-10" db="EMBL/GenBank/DDBJ databases">
        <authorList>
            <person name="Mesa V."/>
        </authorList>
    </citation>
    <scope>NUCLEOTIDE SEQUENCE</scope>
    <source>
        <strain evidence="4">CC3_PB</strain>
    </source>
</reference>
<comment type="caution">
    <text evidence="4">The sequence shown here is derived from an EMBL/GenBank/DDBJ whole genome shotgun (WGS) entry which is preliminary data.</text>
</comment>
<dbReference type="PANTHER" id="PTHR30349:SF64">
    <property type="entry name" value="PROPHAGE INTEGRASE INTD-RELATED"/>
    <property type="match status" value="1"/>
</dbReference>
<evidence type="ECO:0000313" key="4">
    <source>
        <dbReference type="EMBL" id="CAG9703944.1"/>
    </source>
</evidence>
<dbReference type="Gene3D" id="1.10.150.130">
    <property type="match status" value="1"/>
</dbReference>
<dbReference type="Gene3D" id="1.10.443.10">
    <property type="entry name" value="Intergrase catalytic core"/>
    <property type="match status" value="1"/>
</dbReference>
<proteinExistence type="inferred from homology"/>
<accession>A0AA86JEZ6</accession>
<dbReference type="CDD" id="cd01189">
    <property type="entry name" value="INT_ICEBs1_C_like"/>
    <property type="match status" value="1"/>
</dbReference>
<dbReference type="InterPro" id="IPR002104">
    <property type="entry name" value="Integrase_catalytic"/>
</dbReference>
<dbReference type="PANTHER" id="PTHR30349">
    <property type="entry name" value="PHAGE INTEGRASE-RELATED"/>
    <property type="match status" value="1"/>
</dbReference>
<dbReference type="Pfam" id="PF00589">
    <property type="entry name" value="Phage_integrase"/>
    <property type="match status" value="1"/>
</dbReference>
<dbReference type="GO" id="GO:0003677">
    <property type="term" value="F:DNA binding"/>
    <property type="evidence" value="ECO:0007669"/>
    <property type="project" value="UniProtKB-UniRule"/>
</dbReference>
<dbReference type="InterPro" id="IPR050090">
    <property type="entry name" value="Tyrosine_recombinase_XerCD"/>
</dbReference>
<dbReference type="PROSITE" id="PS51900">
    <property type="entry name" value="CB"/>
    <property type="match status" value="1"/>
</dbReference>
<name>A0AA86JEZ6_9CLOT</name>
<evidence type="ECO:0000313" key="5">
    <source>
        <dbReference type="Proteomes" id="UP000789738"/>
    </source>
</evidence>
<evidence type="ECO:0000256" key="2">
    <source>
        <dbReference type="ARBA" id="ARBA00023125"/>
    </source>
</evidence>
<dbReference type="PROSITE" id="PS51898">
    <property type="entry name" value="TYR_RECOMBINASE"/>
    <property type="match status" value="1"/>
</dbReference>
<comment type="similarity">
    <text evidence="1">Belongs to the 'phage' integrase family.</text>
</comment>
<gene>
    <name evidence="4" type="ORF">CNEO_40871</name>
</gene>
<dbReference type="RefSeq" id="WP_317051555.1">
    <property type="nucleotide sequence ID" value="NZ_CAKJVE010000004.1"/>
</dbReference>
<sequence>MALKTNCVKNGKQYYRLSISIGRDSNGKIIRKEFYGKSKSDAENKRDEYLNKIKSGIFKDYDKLYIGNTMKSWLIEVVQLSRKPSTFDLYYGLYKNYIENTPISFLKLTDIQSSNIQKYYNELKKQGKSSNVIFKINKLLRTFFNYTITQNYISNNPCSKGRIIIPGDLRKEKKKIEVFTNEELKLILNAPEASLIRFIALTCVNTGIRRGECLGLKWSDIDTNNNEIHIRRSVKTVAKYDDDMNKHYAPIIQTTKTYTSERDIPLPKSLIPILDTIKEQQKVNKNKAGKSYIDQNLIFCNENGGLIDDSNLSRSFSRFLKRLGISHKHMHCLRHTYATLQFENDIPLKTVSKLLGHKSIKITADTYTHVLKRQMDKSVDILNLL</sequence>
<dbReference type="GO" id="GO:0006310">
    <property type="term" value="P:DNA recombination"/>
    <property type="evidence" value="ECO:0007669"/>
    <property type="project" value="UniProtKB-KW"/>
</dbReference>
<dbReference type="AlphaFoldDB" id="A0AA86JEZ6"/>
<dbReference type="InterPro" id="IPR044068">
    <property type="entry name" value="CB"/>
</dbReference>
<evidence type="ECO:0000256" key="3">
    <source>
        <dbReference type="ARBA" id="ARBA00023172"/>
    </source>
</evidence>
<dbReference type="InterPro" id="IPR011010">
    <property type="entry name" value="DNA_brk_join_enz"/>
</dbReference>
<keyword evidence="2" id="KW-0238">DNA-binding</keyword>
<evidence type="ECO:0000256" key="1">
    <source>
        <dbReference type="ARBA" id="ARBA00008857"/>
    </source>
</evidence>
<dbReference type="GO" id="GO:0015074">
    <property type="term" value="P:DNA integration"/>
    <property type="evidence" value="ECO:0007669"/>
    <property type="project" value="InterPro"/>
</dbReference>
<keyword evidence="3" id="KW-0233">DNA recombination</keyword>
<dbReference type="InterPro" id="IPR010998">
    <property type="entry name" value="Integrase_recombinase_N"/>
</dbReference>
<dbReference type="EMBL" id="CAKJVE010000004">
    <property type="protein sequence ID" value="CAG9703944.1"/>
    <property type="molecule type" value="Genomic_DNA"/>
</dbReference>
<dbReference type="Proteomes" id="UP000789738">
    <property type="component" value="Unassembled WGS sequence"/>
</dbReference>
<organism evidence="4 5">
    <name type="scientific">Clostridium neonatale</name>
    <dbReference type="NCBI Taxonomy" id="137838"/>
    <lineage>
        <taxon>Bacteria</taxon>
        <taxon>Bacillati</taxon>
        <taxon>Bacillota</taxon>
        <taxon>Clostridia</taxon>
        <taxon>Eubacteriales</taxon>
        <taxon>Clostridiaceae</taxon>
        <taxon>Clostridium</taxon>
    </lineage>
</organism>
<protein>
    <submittedName>
        <fullName evidence="4">Tyrosine recombinase XerC-like</fullName>
    </submittedName>
</protein>